<keyword evidence="4" id="KW-0378">Hydrolase</keyword>
<sequence length="97" mass="10981">MLSHPHAHGGIDNALINPFVDRRFEADFGCKRLLVVVAEKDSTREIGIKYFETVKESEWDGEVEILDIEGEGHCFYVLDSTSEKANILMNHLACFIV</sequence>
<comment type="similarity">
    <text evidence="1">Belongs to the 'GDXG' lipolytic enzyme family.</text>
</comment>
<dbReference type="STRING" id="4232.A0A251TKD6"/>
<proteinExistence type="inferred from homology"/>
<dbReference type="InterPro" id="IPR013094">
    <property type="entry name" value="AB_hydrolase_3"/>
</dbReference>
<dbReference type="Pfam" id="PF07859">
    <property type="entry name" value="Abhydrolase_3"/>
    <property type="match status" value="1"/>
</dbReference>
<name>A0A251TKD6_HELAN</name>
<evidence type="ECO:0000256" key="1">
    <source>
        <dbReference type="ARBA" id="ARBA00010515"/>
    </source>
</evidence>
<dbReference type="Proteomes" id="UP000215914">
    <property type="component" value="Chromosome 10"/>
</dbReference>
<protein>
    <submittedName>
        <fullName evidence="3">2-hydroxyisoflavanone dehydratase, Carboxylesterase</fullName>
        <ecNumber evidence="3">3.1.1.1</ecNumber>
        <ecNumber evidence="3">4.2.1.105</ecNumber>
    </submittedName>
    <submittedName>
        <fullName evidence="4">Putative alpha/Beta hydrolase fold protein</fullName>
    </submittedName>
</protein>
<evidence type="ECO:0000313" key="3">
    <source>
        <dbReference type="EMBL" id="KAF5786348.1"/>
    </source>
</evidence>
<keyword evidence="5" id="KW-1185">Reference proteome</keyword>
<evidence type="ECO:0000259" key="2">
    <source>
        <dbReference type="Pfam" id="PF07859"/>
    </source>
</evidence>
<dbReference type="EC" id="3.1.1.1" evidence="3"/>
<dbReference type="GO" id="GO:0106435">
    <property type="term" value="F:carboxylesterase activity"/>
    <property type="evidence" value="ECO:0007669"/>
    <property type="project" value="UniProtKB-EC"/>
</dbReference>
<dbReference type="EC" id="4.2.1.105" evidence="3"/>
<dbReference type="OMA" id="FHIWSEI"/>
<dbReference type="Gramene" id="mRNA:HanXRQr2_Chr10g0439811">
    <property type="protein sequence ID" value="CDS:HanXRQr2_Chr10g0439811.1"/>
    <property type="gene ID" value="HanXRQr2_Chr10g0439811"/>
</dbReference>
<reference evidence="4" key="2">
    <citation type="submission" date="2017-02" db="EMBL/GenBank/DDBJ databases">
        <title>Sunflower complete genome.</title>
        <authorList>
            <person name="Langlade N."/>
            <person name="Munos S."/>
        </authorList>
    </citation>
    <scope>NUCLEOTIDE SEQUENCE [LARGE SCALE GENOMIC DNA]</scope>
    <source>
        <tissue evidence="4">Leaves</tissue>
    </source>
</reference>
<dbReference type="GO" id="GO:0033987">
    <property type="term" value="F:2-hydroxyisoflavanone dehydratase activity"/>
    <property type="evidence" value="ECO:0007669"/>
    <property type="project" value="UniProtKB-EC"/>
</dbReference>
<dbReference type="InParanoid" id="A0A251TKD6"/>
<dbReference type="AlphaFoldDB" id="A0A251TKD6"/>
<accession>A0A251TKD6</accession>
<evidence type="ECO:0000313" key="4">
    <source>
        <dbReference type="EMBL" id="OTG11239.1"/>
    </source>
</evidence>
<gene>
    <name evidence="4" type="ORF">HannXRQ_Chr10g0296531</name>
    <name evidence="3" type="ORF">HanXRQr2_Chr10g0439811</name>
</gene>
<dbReference type="Gene3D" id="3.40.50.1820">
    <property type="entry name" value="alpha/beta hydrolase"/>
    <property type="match status" value="1"/>
</dbReference>
<feature type="domain" description="Alpha/beta hydrolase fold-3" evidence="2">
    <location>
        <begin position="11"/>
        <end position="76"/>
    </location>
</feature>
<dbReference type="InterPro" id="IPR029058">
    <property type="entry name" value="AB_hydrolase_fold"/>
</dbReference>
<reference evidence="3 5" key="1">
    <citation type="journal article" date="2017" name="Nature">
        <title>The sunflower genome provides insights into oil metabolism, flowering and Asterid evolution.</title>
        <authorList>
            <person name="Badouin H."/>
            <person name="Gouzy J."/>
            <person name="Grassa C.J."/>
            <person name="Murat F."/>
            <person name="Staton S.E."/>
            <person name="Cottret L."/>
            <person name="Lelandais-Briere C."/>
            <person name="Owens G.L."/>
            <person name="Carrere S."/>
            <person name="Mayjonade B."/>
            <person name="Legrand L."/>
            <person name="Gill N."/>
            <person name="Kane N.C."/>
            <person name="Bowers J.E."/>
            <person name="Hubner S."/>
            <person name="Bellec A."/>
            <person name="Berard A."/>
            <person name="Berges H."/>
            <person name="Blanchet N."/>
            <person name="Boniface M.C."/>
            <person name="Brunel D."/>
            <person name="Catrice O."/>
            <person name="Chaidir N."/>
            <person name="Claudel C."/>
            <person name="Donnadieu C."/>
            <person name="Faraut T."/>
            <person name="Fievet G."/>
            <person name="Helmstetter N."/>
            <person name="King M."/>
            <person name="Knapp S.J."/>
            <person name="Lai Z."/>
            <person name="Le Paslier M.C."/>
            <person name="Lippi Y."/>
            <person name="Lorenzon L."/>
            <person name="Mandel J.R."/>
            <person name="Marage G."/>
            <person name="Marchand G."/>
            <person name="Marquand E."/>
            <person name="Bret-Mestries E."/>
            <person name="Morien E."/>
            <person name="Nambeesan S."/>
            <person name="Nguyen T."/>
            <person name="Pegot-Espagnet P."/>
            <person name="Pouilly N."/>
            <person name="Raftis F."/>
            <person name="Sallet E."/>
            <person name="Schiex T."/>
            <person name="Thomas J."/>
            <person name="Vandecasteele C."/>
            <person name="Vares D."/>
            <person name="Vear F."/>
            <person name="Vautrin S."/>
            <person name="Crespi M."/>
            <person name="Mangin B."/>
            <person name="Burke J.M."/>
            <person name="Salse J."/>
            <person name="Munos S."/>
            <person name="Vincourt P."/>
            <person name="Rieseberg L.H."/>
            <person name="Langlade N.B."/>
        </authorList>
    </citation>
    <scope>NUCLEOTIDE SEQUENCE [LARGE SCALE GENOMIC DNA]</scope>
    <source>
        <strain evidence="5">cv. SF193</strain>
        <tissue evidence="3">Leaves</tissue>
    </source>
</reference>
<dbReference type="SUPFAM" id="SSF53474">
    <property type="entry name" value="alpha/beta-Hydrolases"/>
    <property type="match status" value="1"/>
</dbReference>
<evidence type="ECO:0000313" key="5">
    <source>
        <dbReference type="Proteomes" id="UP000215914"/>
    </source>
</evidence>
<dbReference type="EMBL" id="CM007899">
    <property type="protein sequence ID" value="OTG11239.1"/>
    <property type="molecule type" value="Genomic_DNA"/>
</dbReference>
<organism evidence="4 5">
    <name type="scientific">Helianthus annuus</name>
    <name type="common">Common sunflower</name>
    <dbReference type="NCBI Taxonomy" id="4232"/>
    <lineage>
        <taxon>Eukaryota</taxon>
        <taxon>Viridiplantae</taxon>
        <taxon>Streptophyta</taxon>
        <taxon>Embryophyta</taxon>
        <taxon>Tracheophyta</taxon>
        <taxon>Spermatophyta</taxon>
        <taxon>Magnoliopsida</taxon>
        <taxon>eudicotyledons</taxon>
        <taxon>Gunneridae</taxon>
        <taxon>Pentapetalae</taxon>
        <taxon>asterids</taxon>
        <taxon>campanulids</taxon>
        <taxon>Asterales</taxon>
        <taxon>Asteraceae</taxon>
        <taxon>Asteroideae</taxon>
        <taxon>Heliantheae alliance</taxon>
        <taxon>Heliantheae</taxon>
        <taxon>Helianthus</taxon>
    </lineage>
</organism>
<keyword evidence="3" id="KW-0456">Lyase</keyword>
<reference evidence="3" key="3">
    <citation type="submission" date="2020-06" db="EMBL/GenBank/DDBJ databases">
        <title>Helianthus annuus Genome sequencing and assembly Release 2.</title>
        <authorList>
            <person name="Gouzy J."/>
            <person name="Langlade N."/>
            <person name="Munos S."/>
        </authorList>
    </citation>
    <scope>NUCLEOTIDE SEQUENCE</scope>
    <source>
        <tissue evidence="3">Leaves</tissue>
    </source>
</reference>
<dbReference type="EMBL" id="MNCJ02000325">
    <property type="protein sequence ID" value="KAF5786348.1"/>
    <property type="molecule type" value="Genomic_DNA"/>
</dbReference>